<proteinExistence type="predicted"/>
<gene>
    <name evidence="1" type="ORF">GCM10017083_35510</name>
</gene>
<reference evidence="1" key="1">
    <citation type="journal article" date="2014" name="Int. J. Syst. Evol. Microbiol.">
        <title>Complete genome sequence of Corynebacterium casei LMG S-19264T (=DSM 44701T), isolated from a smear-ripened cheese.</title>
        <authorList>
            <consortium name="US DOE Joint Genome Institute (JGI-PGF)"/>
            <person name="Walter F."/>
            <person name="Albersmeier A."/>
            <person name="Kalinowski J."/>
            <person name="Ruckert C."/>
        </authorList>
    </citation>
    <scope>NUCLEOTIDE SEQUENCE</scope>
    <source>
        <strain evidence="1">KCTC 42651</strain>
    </source>
</reference>
<dbReference type="NCBIfam" id="TIGR01965">
    <property type="entry name" value="VCBS_repeat"/>
    <property type="match status" value="2"/>
</dbReference>
<keyword evidence="2" id="KW-1185">Reference proteome</keyword>
<dbReference type="InterPro" id="IPR010221">
    <property type="entry name" value="VCBS_dom"/>
</dbReference>
<evidence type="ECO:0000313" key="1">
    <source>
        <dbReference type="EMBL" id="GHD55980.1"/>
    </source>
</evidence>
<name>A0A918XTZ0_9PROT</name>
<dbReference type="RefSeq" id="WP_189992068.1">
    <property type="nucleotide sequence ID" value="NZ_BMZS01000008.1"/>
</dbReference>
<dbReference type="Proteomes" id="UP000630353">
    <property type="component" value="Unassembled WGS sequence"/>
</dbReference>
<dbReference type="Pfam" id="PF17963">
    <property type="entry name" value="Big_9"/>
    <property type="match status" value="2"/>
</dbReference>
<evidence type="ECO:0000313" key="2">
    <source>
        <dbReference type="Proteomes" id="UP000630353"/>
    </source>
</evidence>
<dbReference type="AlphaFoldDB" id="A0A918XTZ0"/>
<organism evidence="1 2">
    <name type="scientific">Thalassobaculum fulvum</name>
    <dbReference type="NCBI Taxonomy" id="1633335"/>
    <lineage>
        <taxon>Bacteria</taxon>
        <taxon>Pseudomonadati</taxon>
        <taxon>Pseudomonadota</taxon>
        <taxon>Alphaproteobacteria</taxon>
        <taxon>Rhodospirillales</taxon>
        <taxon>Thalassobaculaceae</taxon>
        <taxon>Thalassobaculum</taxon>
    </lineage>
</organism>
<reference evidence="1" key="2">
    <citation type="submission" date="2020-09" db="EMBL/GenBank/DDBJ databases">
        <authorList>
            <person name="Sun Q."/>
            <person name="Kim S."/>
        </authorList>
    </citation>
    <scope>NUCLEOTIDE SEQUENCE</scope>
    <source>
        <strain evidence="1">KCTC 42651</strain>
    </source>
</reference>
<evidence type="ECO:0008006" key="3">
    <source>
        <dbReference type="Google" id="ProtNLM"/>
    </source>
</evidence>
<accession>A0A918XTZ0</accession>
<comment type="caution">
    <text evidence="1">The sequence shown here is derived from an EMBL/GenBank/DDBJ whole genome shotgun (WGS) entry which is preliminary data.</text>
</comment>
<dbReference type="EMBL" id="BMZS01000008">
    <property type="protein sequence ID" value="GHD55980.1"/>
    <property type="molecule type" value="Genomic_DNA"/>
</dbReference>
<sequence>MRSLTFTLDTQTGSDEMAPATVTITEQTDGTLAFTISNVGDGDNMIGDLRALFLDVADNSLLGSLAVAGSDVTEFDQSGSITNLGNGATVSGVPDAPYEIGIEFGTAGAAADDIQTTSFTLSSSLRGLTLDDIALGGVAVRQTSVGEEGGDRSSSDKLYGFSPYPVDAIDDAASVGEDSAVSGNLFANDIDKDATDADGNGIADGLTVTAVDGDAGLVGQTIELDGGATVVVNADGSYAVDATDADSLSVGETVWQSFTVSVNDGNGGSDDATFTVEVTGANDDPTAGDDTATTDEAAAISGNLLGNDGDVDRLDSIFVSAVNGDAAGVGTTVTLASGAQVTVAADGSYSYDPNGAFDWLDAGETAQDAFVYQVADGNGGYDTATVDITITGIANQPEEPVEQFGEFLNKKGQAQAISNVVFYLQDDDGEVTKVKVDGWNDGTTDLDDVNIGSFIDAHYEGYQLLAVSIKAGNNHNADLGPGEGQLFLMDGDEDIDYVAGGAAPEGLSHDILGARVDASWQYSASLFG</sequence>
<protein>
    <recommendedName>
        <fullName evidence="3">VCBS repeat-containing protein</fullName>
    </recommendedName>
</protein>